<dbReference type="PANTHER" id="PTHR46426">
    <property type="entry name" value="PROTEIN DISULFIDE-ISOMERASE TMX3"/>
    <property type="match status" value="1"/>
</dbReference>
<feature type="transmembrane region" description="Helical" evidence="5">
    <location>
        <begin position="217"/>
        <end position="244"/>
    </location>
</feature>
<dbReference type="Proteomes" id="UP000270296">
    <property type="component" value="Unassembled WGS sequence"/>
</dbReference>
<proteinExistence type="predicted"/>
<reference evidence="8" key="1">
    <citation type="submission" date="2016-06" db="UniProtKB">
        <authorList>
            <consortium name="WormBaseParasite"/>
        </authorList>
    </citation>
    <scope>IDENTIFICATION</scope>
</reference>
<dbReference type="EMBL" id="UZAM01009390">
    <property type="protein sequence ID" value="VDP08836.1"/>
    <property type="molecule type" value="Genomic_DNA"/>
</dbReference>
<keyword evidence="4 5" id="KW-0472">Membrane</keyword>
<evidence type="ECO:0000256" key="5">
    <source>
        <dbReference type="SAM" id="Phobius"/>
    </source>
</evidence>
<sequence>MFRPEVRQLQSSDDFLSAYGPVSSSSEAFVYQSVLLRNSEKARSKASNSSLEDWIHLERWIDVPLVNYGNLYDIGTSSNRYLVLGVLHLVEKSKPGSPVQRLFELMQNVWRNYQDDLRQTFQFGWLDGNEVANNIVSRTLPVPSLMVLNVSSYQYFFPSDDAENITEESLYVFLTNVADGKIKNDASFATMLLLYFQPLGGKGYVQRVRRMFYELYITLYAMFANQPLLACCLIGLPLGILSVICYTICSTDVSFDSDEVYQSSDEEGI</sequence>
<dbReference type="OrthoDB" id="74910at2759"/>
<organism evidence="8">
    <name type="scientific">Soboliphyme baturini</name>
    <dbReference type="NCBI Taxonomy" id="241478"/>
    <lineage>
        <taxon>Eukaryota</taxon>
        <taxon>Metazoa</taxon>
        <taxon>Ecdysozoa</taxon>
        <taxon>Nematoda</taxon>
        <taxon>Enoplea</taxon>
        <taxon>Dorylaimia</taxon>
        <taxon>Dioctophymatida</taxon>
        <taxon>Dioctophymatoidea</taxon>
        <taxon>Soboliphymatidae</taxon>
        <taxon>Soboliphyme</taxon>
    </lineage>
</organism>
<dbReference type="AlphaFoldDB" id="A0A183IQS9"/>
<reference evidence="6 7" key="2">
    <citation type="submission" date="2018-11" db="EMBL/GenBank/DDBJ databases">
        <authorList>
            <consortium name="Pathogen Informatics"/>
        </authorList>
    </citation>
    <scope>NUCLEOTIDE SEQUENCE [LARGE SCALE GENOMIC DNA]</scope>
</reference>
<dbReference type="PANTHER" id="PTHR46426:SF1">
    <property type="entry name" value="PROTEIN DISULFIDE-ISOMERASE TMX3"/>
    <property type="match status" value="1"/>
</dbReference>
<evidence type="ECO:0000256" key="4">
    <source>
        <dbReference type="ARBA" id="ARBA00023136"/>
    </source>
</evidence>
<name>A0A183IQS9_9BILA</name>
<evidence type="ECO:0000256" key="3">
    <source>
        <dbReference type="ARBA" id="ARBA00022989"/>
    </source>
</evidence>
<dbReference type="InterPro" id="IPR052250">
    <property type="entry name" value="PDI_TMX3"/>
</dbReference>
<dbReference type="GO" id="GO:0005783">
    <property type="term" value="C:endoplasmic reticulum"/>
    <property type="evidence" value="ECO:0007669"/>
    <property type="project" value="TreeGrafter"/>
</dbReference>
<dbReference type="GO" id="GO:0016020">
    <property type="term" value="C:membrane"/>
    <property type="evidence" value="ECO:0007669"/>
    <property type="project" value="UniProtKB-SubCell"/>
</dbReference>
<dbReference type="WBParaSite" id="SBAD_0000621101-mRNA-1">
    <property type="protein sequence ID" value="SBAD_0000621101-mRNA-1"/>
    <property type="gene ID" value="SBAD_0000621101"/>
</dbReference>
<evidence type="ECO:0000256" key="1">
    <source>
        <dbReference type="ARBA" id="ARBA00004167"/>
    </source>
</evidence>
<evidence type="ECO:0000313" key="7">
    <source>
        <dbReference type="Proteomes" id="UP000270296"/>
    </source>
</evidence>
<keyword evidence="2 5" id="KW-0812">Transmembrane</keyword>
<evidence type="ECO:0000256" key="2">
    <source>
        <dbReference type="ARBA" id="ARBA00022692"/>
    </source>
</evidence>
<keyword evidence="7" id="KW-1185">Reference proteome</keyword>
<evidence type="ECO:0000313" key="6">
    <source>
        <dbReference type="EMBL" id="VDP08836.1"/>
    </source>
</evidence>
<gene>
    <name evidence="6" type="ORF">SBAD_LOCUS5976</name>
</gene>
<keyword evidence="3 5" id="KW-1133">Transmembrane helix</keyword>
<evidence type="ECO:0000313" key="8">
    <source>
        <dbReference type="WBParaSite" id="SBAD_0000621101-mRNA-1"/>
    </source>
</evidence>
<comment type="subcellular location">
    <subcellularLocation>
        <location evidence="1">Membrane</location>
        <topology evidence="1">Single-pass membrane protein</topology>
    </subcellularLocation>
</comment>
<accession>A0A183IQS9</accession>
<protein>
    <submittedName>
        <fullName evidence="8">Rab-GAP TBC domain-containing protein</fullName>
    </submittedName>
</protein>